<dbReference type="AlphaFoldDB" id="A0A2N8KDT2"/>
<proteinExistence type="predicted"/>
<sequence>MTNQNAPLSAPEIDAHLDAILRASGSALRNYSLPGYLESMRAAVRAVASDAVSKLHAPVARPPVCAPTWEEVKEANSVLASYSWNSNGEGGGVTATERKLAAALLRVAGVDWNPNGDPVYALRTPVASIQTLVDEKVDPKYWAESLRLRALESTPGAGGAASGMVHTFTGKTDFVIAEATMTRFCPGCGHVGDVADGHLDCCPDGSSARMVPKSIAEKCRAAFLLAIKPLRENASAPVAGEAQQPAKITFVNGNPASCGCTIRFSDGGGEYSDVHYVSLCGTHSGAHLLSKVIKTGELTRAQHEDLEGEICAALDPAGSQATNAAPQSSEAARDTSDMDDLRSRVLAAIHDCAALTPEDDESWDEWYCAAFDLLGSRVGEIFRVALSAQPANKPAISSPSSAGNPCPAPVPAYPETGNSHTDGGAVYG</sequence>
<keyword evidence="3" id="KW-1185">Reference proteome</keyword>
<accession>A0A2N8KDT2</accession>
<dbReference type="RefSeq" id="WP_102774688.1">
    <property type="nucleotide sequence ID" value="NZ_POQS01000006.1"/>
</dbReference>
<dbReference type="EMBL" id="POQS01000006">
    <property type="protein sequence ID" value="PND31595.1"/>
    <property type="molecule type" value="Genomic_DNA"/>
</dbReference>
<feature type="region of interest" description="Disordered" evidence="1">
    <location>
        <begin position="392"/>
        <end position="428"/>
    </location>
</feature>
<gene>
    <name evidence="2" type="ORF">C1I89_22440</name>
</gene>
<protein>
    <submittedName>
        <fullName evidence="2">Uncharacterized protein</fullName>
    </submittedName>
</protein>
<name>A0A2N8KDT2_9BURK</name>
<reference evidence="2 3" key="1">
    <citation type="submission" date="2018-01" db="EMBL/GenBank/DDBJ databases">
        <title>The draft genome of an aniline degradation strain ANB-1.</title>
        <authorList>
            <person name="Zhang L."/>
            <person name="Jiang J."/>
        </authorList>
    </citation>
    <scope>NUCLEOTIDE SEQUENCE [LARGE SCALE GENOMIC DNA]</scope>
    <source>
        <strain evidence="2 3">ANB-1</strain>
    </source>
</reference>
<comment type="caution">
    <text evidence="2">The sequence shown here is derived from an EMBL/GenBank/DDBJ whole genome shotgun (WGS) entry which is preliminary data.</text>
</comment>
<feature type="region of interest" description="Disordered" evidence="1">
    <location>
        <begin position="318"/>
        <end position="338"/>
    </location>
</feature>
<dbReference type="Proteomes" id="UP000235994">
    <property type="component" value="Unassembled WGS sequence"/>
</dbReference>
<feature type="compositionally biased region" description="Polar residues" evidence="1">
    <location>
        <begin position="319"/>
        <end position="330"/>
    </location>
</feature>
<evidence type="ECO:0000313" key="2">
    <source>
        <dbReference type="EMBL" id="PND31595.1"/>
    </source>
</evidence>
<evidence type="ECO:0000313" key="3">
    <source>
        <dbReference type="Proteomes" id="UP000235994"/>
    </source>
</evidence>
<evidence type="ECO:0000256" key="1">
    <source>
        <dbReference type="SAM" id="MobiDB-lite"/>
    </source>
</evidence>
<organism evidence="2 3">
    <name type="scientific">Achromobacter pulmonis</name>
    <dbReference type="NCBI Taxonomy" id="1389932"/>
    <lineage>
        <taxon>Bacteria</taxon>
        <taxon>Pseudomonadati</taxon>
        <taxon>Pseudomonadota</taxon>
        <taxon>Betaproteobacteria</taxon>
        <taxon>Burkholderiales</taxon>
        <taxon>Alcaligenaceae</taxon>
        <taxon>Achromobacter</taxon>
    </lineage>
</organism>